<feature type="domain" description="N-acetyltransferase" evidence="1">
    <location>
        <begin position="3"/>
        <end position="212"/>
    </location>
</feature>
<dbReference type="Pfam" id="PF00583">
    <property type="entry name" value="Acetyltransf_1"/>
    <property type="match status" value="1"/>
</dbReference>
<dbReference type="OrthoDB" id="2243440at2"/>
<evidence type="ECO:0000259" key="1">
    <source>
        <dbReference type="PROSITE" id="PS51186"/>
    </source>
</evidence>
<dbReference type="Gene3D" id="3.40.630.30">
    <property type="match status" value="1"/>
</dbReference>
<evidence type="ECO:0000313" key="3">
    <source>
        <dbReference type="Proteomes" id="UP000285456"/>
    </source>
</evidence>
<dbReference type="EMBL" id="QWEH01000002">
    <property type="protein sequence ID" value="RHW34480.1"/>
    <property type="molecule type" value="Genomic_DNA"/>
</dbReference>
<dbReference type="SUPFAM" id="SSF55729">
    <property type="entry name" value="Acyl-CoA N-acyltransferases (Nat)"/>
    <property type="match status" value="1"/>
</dbReference>
<dbReference type="CDD" id="cd04301">
    <property type="entry name" value="NAT_SF"/>
    <property type="match status" value="1"/>
</dbReference>
<dbReference type="InterPro" id="IPR016181">
    <property type="entry name" value="Acyl_CoA_acyltransferase"/>
</dbReference>
<evidence type="ECO:0000313" key="2">
    <source>
        <dbReference type="EMBL" id="RHW34480.1"/>
    </source>
</evidence>
<dbReference type="RefSeq" id="WP_118888767.1">
    <property type="nucleotide sequence ID" value="NZ_JAMAWL010000009.1"/>
</dbReference>
<protein>
    <submittedName>
        <fullName evidence="2">N-acetyltransferase</fullName>
    </submittedName>
</protein>
<proteinExistence type="predicted"/>
<dbReference type="PROSITE" id="PS51186">
    <property type="entry name" value="GNAT"/>
    <property type="match status" value="1"/>
</dbReference>
<name>A0A417YLZ1_9BACI</name>
<dbReference type="GO" id="GO:0016747">
    <property type="term" value="F:acyltransferase activity, transferring groups other than amino-acyl groups"/>
    <property type="evidence" value="ECO:0007669"/>
    <property type="project" value="InterPro"/>
</dbReference>
<dbReference type="InterPro" id="IPR000182">
    <property type="entry name" value="GNAT_dom"/>
</dbReference>
<reference evidence="2 3" key="1">
    <citation type="journal article" date="2007" name="Int. J. Syst. Evol. Microbiol.">
        <title>Oceanobacillus profundus sp. nov., isolated from a deep-sea sediment core.</title>
        <authorList>
            <person name="Kim Y.G."/>
            <person name="Choi D.H."/>
            <person name="Hyun S."/>
            <person name="Cho B.C."/>
        </authorList>
    </citation>
    <scope>NUCLEOTIDE SEQUENCE [LARGE SCALE GENOMIC DNA]</scope>
    <source>
        <strain evidence="2 3">DSM 18246</strain>
    </source>
</reference>
<sequence length="212" mass="24756">MNLEIRDIKKEDIEPIKVITAEAFAKGFIEEVENEDILDAAITLMFINPILNKSTFGRVATLDGEVIGVIFGSRVDEIRSYRLLQEDYTKELLEILNLNDIERNLFVEFTSKTNDAYSKLIRGKENEFQGCLEFFAVSEKSRGKKVGKKLLNELFSYFRNTKVNKIYVYTDTISNYGFYDCNGFKRLEEELTVFNLPEGRFENTNFIYEYKF</sequence>
<comment type="caution">
    <text evidence="2">The sequence shown here is derived from an EMBL/GenBank/DDBJ whole genome shotgun (WGS) entry which is preliminary data.</text>
</comment>
<gene>
    <name evidence="2" type="ORF">D1B32_04770</name>
</gene>
<keyword evidence="3" id="KW-1185">Reference proteome</keyword>
<accession>A0A417YLZ1</accession>
<organism evidence="2 3">
    <name type="scientific">Oceanobacillus profundus</name>
    <dbReference type="NCBI Taxonomy" id="372463"/>
    <lineage>
        <taxon>Bacteria</taxon>
        <taxon>Bacillati</taxon>
        <taxon>Bacillota</taxon>
        <taxon>Bacilli</taxon>
        <taxon>Bacillales</taxon>
        <taxon>Bacillaceae</taxon>
        <taxon>Oceanobacillus</taxon>
    </lineage>
</organism>
<dbReference type="AlphaFoldDB" id="A0A417YLZ1"/>
<dbReference type="Proteomes" id="UP000285456">
    <property type="component" value="Unassembled WGS sequence"/>
</dbReference>
<keyword evidence="2" id="KW-0808">Transferase</keyword>